<feature type="transmembrane region" description="Helical" evidence="12">
    <location>
        <begin position="100"/>
        <end position="122"/>
    </location>
</feature>
<evidence type="ECO:0000313" key="14">
    <source>
        <dbReference type="Proteomes" id="UP000503399"/>
    </source>
</evidence>
<organism evidence="13 14">
    <name type="scientific">Candidatus Hydrogenisulfobacillus filiaventi</name>
    <dbReference type="NCBI Taxonomy" id="2707344"/>
    <lineage>
        <taxon>Bacteria</taxon>
        <taxon>Bacillati</taxon>
        <taxon>Bacillota</taxon>
        <taxon>Clostridia</taxon>
        <taxon>Eubacteriales</taxon>
        <taxon>Clostridiales Family XVII. Incertae Sedis</taxon>
        <taxon>Candidatus Hydrogenisulfobacillus</taxon>
    </lineage>
</organism>
<feature type="transmembrane region" description="Helical" evidence="12">
    <location>
        <begin position="170"/>
        <end position="189"/>
    </location>
</feature>
<evidence type="ECO:0000313" key="13">
    <source>
        <dbReference type="EMBL" id="CAB1129134.1"/>
    </source>
</evidence>
<evidence type="ECO:0000256" key="1">
    <source>
        <dbReference type="ARBA" id="ARBA00004141"/>
    </source>
</evidence>
<feature type="transmembrane region" description="Helical" evidence="12">
    <location>
        <begin position="67"/>
        <end position="88"/>
    </location>
</feature>
<evidence type="ECO:0000256" key="5">
    <source>
        <dbReference type="ARBA" id="ARBA00022989"/>
    </source>
</evidence>
<dbReference type="PANTHER" id="PTHR35457">
    <property type="entry name" value="HEME A SYNTHASE"/>
    <property type="match status" value="1"/>
</dbReference>
<proteinExistence type="predicted"/>
<reference evidence="13 14" key="1">
    <citation type="submission" date="2020-02" db="EMBL/GenBank/DDBJ databases">
        <authorList>
            <person name="Hogendoorn C."/>
        </authorList>
    </citation>
    <scope>NUCLEOTIDE SEQUENCE [LARGE SCALE GENOMIC DNA]</scope>
    <source>
        <strain evidence="13">R501</strain>
    </source>
</reference>
<evidence type="ECO:0000256" key="9">
    <source>
        <dbReference type="ARBA" id="ARBA00023136"/>
    </source>
</evidence>
<comment type="subcellular location">
    <subcellularLocation>
        <location evidence="1">Membrane</location>
        <topology evidence="1">Multi-pass membrane protein</topology>
    </subcellularLocation>
</comment>
<keyword evidence="14" id="KW-1185">Reference proteome</keyword>
<keyword evidence="5 12" id="KW-1133">Transmembrane helix</keyword>
<feature type="transmembrane region" description="Helical" evidence="12">
    <location>
        <begin position="250"/>
        <end position="273"/>
    </location>
</feature>
<evidence type="ECO:0000256" key="7">
    <source>
        <dbReference type="ARBA" id="ARBA00023004"/>
    </source>
</evidence>
<gene>
    <name evidence="13" type="ORF">R50_1633</name>
</gene>
<sequence>MAEVAGRTPARWLIRVGWVSVVAIFLVNFVGFLDTITGSAFGCGNDWPLCNGAVIPSLGNIHVLIEFLHRAVVSVGAGLATLYAVWALVRYRVWLEVRWFAGLALAAILAQATLGALAVLFVNPPWVLALHFGISVLALTGILLLTVFLQQQAARSAFRQRPPSPGVRRGIRALLLYTFGAIYLGAYVASRGAAVACLTWPLCNGRLWPAAWTQRLALVEAHRLVAVSLAVWIAWLVVRTARERAQRPDLYRAAWLALVLVLTQAASGAYLVLSHLSVSAFMLHVSNMQGLFGTLAYLAYETWPAAAVSRAAEPGPVAAGAPAR</sequence>
<dbReference type="InterPro" id="IPR003780">
    <property type="entry name" value="COX15/CtaA_fam"/>
</dbReference>
<keyword evidence="6" id="KW-0560">Oxidoreductase</keyword>
<keyword evidence="7" id="KW-0408">Iron</keyword>
<dbReference type="GO" id="GO:0046872">
    <property type="term" value="F:metal ion binding"/>
    <property type="evidence" value="ECO:0007669"/>
    <property type="project" value="UniProtKB-KW"/>
</dbReference>
<feature type="transmembrane region" description="Helical" evidence="12">
    <location>
        <begin position="128"/>
        <end position="149"/>
    </location>
</feature>
<keyword evidence="3 12" id="KW-0812">Transmembrane</keyword>
<dbReference type="GO" id="GO:0016020">
    <property type="term" value="C:membrane"/>
    <property type="evidence" value="ECO:0007669"/>
    <property type="project" value="UniProtKB-SubCell"/>
</dbReference>
<evidence type="ECO:0000256" key="2">
    <source>
        <dbReference type="ARBA" id="ARBA00022475"/>
    </source>
</evidence>
<dbReference type="Proteomes" id="UP000503399">
    <property type="component" value="Chromosome"/>
</dbReference>
<feature type="transmembrane region" description="Helical" evidence="12">
    <location>
        <begin position="221"/>
        <end position="238"/>
    </location>
</feature>
<evidence type="ECO:0000256" key="12">
    <source>
        <dbReference type="SAM" id="Phobius"/>
    </source>
</evidence>
<dbReference type="Pfam" id="PF02628">
    <property type="entry name" value="COX15-CtaA"/>
    <property type="match status" value="1"/>
</dbReference>
<dbReference type="EMBL" id="LR778114">
    <property type="protein sequence ID" value="CAB1129134.1"/>
    <property type="molecule type" value="Genomic_DNA"/>
</dbReference>
<dbReference type="PANTHER" id="PTHR35457:SF1">
    <property type="entry name" value="HEME A SYNTHASE"/>
    <property type="match status" value="1"/>
</dbReference>
<dbReference type="KEGG" id="hfv:R50_1633"/>
<evidence type="ECO:0000256" key="10">
    <source>
        <dbReference type="ARBA" id="ARBA00023157"/>
    </source>
</evidence>
<comment type="pathway">
    <text evidence="11">Porphyrin-containing compound metabolism.</text>
</comment>
<dbReference type="AlphaFoldDB" id="A0A6F8ZH98"/>
<evidence type="ECO:0000256" key="3">
    <source>
        <dbReference type="ARBA" id="ARBA00022692"/>
    </source>
</evidence>
<evidence type="ECO:0000256" key="8">
    <source>
        <dbReference type="ARBA" id="ARBA00023133"/>
    </source>
</evidence>
<accession>A0A6F8ZH98</accession>
<keyword evidence="10" id="KW-1015">Disulfide bond</keyword>
<protein>
    <submittedName>
        <fullName evidence="13">Heme A synthase, cytochrome oxidase biogenesis protein Cox15-CtaA</fullName>
    </submittedName>
</protein>
<feature type="transmembrane region" description="Helical" evidence="12">
    <location>
        <begin position="12"/>
        <end position="32"/>
    </location>
</feature>
<feature type="transmembrane region" description="Helical" evidence="12">
    <location>
        <begin position="279"/>
        <end position="300"/>
    </location>
</feature>
<name>A0A6F8ZH98_9FIRM</name>
<keyword evidence="9 12" id="KW-0472">Membrane</keyword>
<evidence type="ECO:0000256" key="6">
    <source>
        <dbReference type="ARBA" id="ARBA00023002"/>
    </source>
</evidence>
<dbReference type="GO" id="GO:0016491">
    <property type="term" value="F:oxidoreductase activity"/>
    <property type="evidence" value="ECO:0007669"/>
    <property type="project" value="UniProtKB-KW"/>
</dbReference>
<dbReference type="GO" id="GO:0006784">
    <property type="term" value="P:heme A biosynthetic process"/>
    <property type="evidence" value="ECO:0007669"/>
    <property type="project" value="InterPro"/>
</dbReference>
<keyword evidence="2" id="KW-1003">Cell membrane</keyword>
<evidence type="ECO:0000256" key="4">
    <source>
        <dbReference type="ARBA" id="ARBA00022723"/>
    </source>
</evidence>
<keyword evidence="8" id="KW-0350">Heme biosynthesis</keyword>
<dbReference type="InterPro" id="IPR050450">
    <property type="entry name" value="COX15/CtaA_HemeA_synthase"/>
</dbReference>
<evidence type="ECO:0000256" key="11">
    <source>
        <dbReference type="ARBA" id="ARBA00023444"/>
    </source>
</evidence>
<keyword evidence="4" id="KW-0479">Metal-binding</keyword>